<feature type="region of interest" description="Disordered" evidence="6">
    <location>
        <begin position="1"/>
        <end position="56"/>
    </location>
</feature>
<evidence type="ECO:0000256" key="3">
    <source>
        <dbReference type="ARBA" id="ARBA00022806"/>
    </source>
</evidence>
<dbReference type="SMART" id="SM00248">
    <property type="entry name" value="ANK"/>
    <property type="match status" value="6"/>
</dbReference>
<dbReference type="InterPro" id="IPR014016">
    <property type="entry name" value="UvrD-like_ATP-bd"/>
</dbReference>
<keyword evidence="1 5" id="KW-0547">Nucleotide-binding</keyword>
<dbReference type="PANTHER" id="PTHR21529">
    <property type="entry name" value="MAMMARY TURMOR VIRUS RECEPTOR HOMOLOG 1, 2 MTVR1, 2"/>
    <property type="match status" value="1"/>
</dbReference>
<keyword evidence="9" id="KW-1185">Reference proteome</keyword>
<dbReference type="PROSITE" id="PS51198">
    <property type="entry name" value="UVRD_HELICASE_ATP_BIND"/>
    <property type="match status" value="1"/>
</dbReference>
<dbReference type="SUPFAM" id="SSF48403">
    <property type="entry name" value="Ankyrin repeat"/>
    <property type="match status" value="1"/>
</dbReference>
<dbReference type="Proteomes" id="UP001295423">
    <property type="component" value="Unassembled WGS sequence"/>
</dbReference>
<dbReference type="Pfam" id="PF00580">
    <property type="entry name" value="UvrD-helicase"/>
    <property type="match status" value="1"/>
</dbReference>
<feature type="domain" description="UvrD-like helicase ATP-binding" evidence="7">
    <location>
        <begin position="1875"/>
        <end position="2192"/>
    </location>
</feature>
<organism evidence="8 9">
    <name type="scientific">Cylindrotheca closterium</name>
    <dbReference type="NCBI Taxonomy" id="2856"/>
    <lineage>
        <taxon>Eukaryota</taxon>
        <taxon>Sar</taxon>
        <taxon>Stramenopiles</taxon>
        <taxon>Ochrophyta</taxon>
        <taxon>Bacillariophyta</taxon>
        <taxon>Bacillariophyceae</taxon>
        <taxon>Bacillariophycidae</taxon>
        <taxon>Bacillariales</taxon>
        <taxon>Bacillariaceae</taxon>
        <taxon>Cylindrotheca</taxon>
    </lineage>
</organism>
<evidence type="ECO:0000256" key="6">
    <source>
        <dbReference type="SAM" id="MobiDB-lite"/>
    </source>
</evidence>
<feature type="binding site" evidence="5">
    <location>
        <begin position="1896"/>
        <end position="1903"/>
    </location>
    <ligand>
        <name>ATP</name>
        <dbReference type="ChEBI" id="CHEBI:30616"/>
    </ligand>
</feature>
<dbReference type="GO" id="GO:0004386">
    <property type="term" value="F:helicase activity"/>
    <property type="evidence" value="ECO:0007669"/>
    <property type="project" value="UniProtKB-UniRule"/>
</dbReference>
<dbReference type="GO" id="GO:0005524">
    <property type="term" value="F:ATP binding"/>
    <property type="evidence" value="ECO:0007669"/>
    <property type="project" value="UniProtKB-UniRule"/>
</dbReference>
<sequence>MGKKSKKKKSTNKEAHQARMRERAERREEERKAGEEEEEYQDDPSANEHELAYGGKPRPFLDGDFVRYYDPANRNRMFRGVIRRKADGSDEELPEGKFQFTAYGENATAIIVDEKDIYTDLHFTQLRYKVGDNVLCYVKDTPEDDVGEWIQHEVIELWPHPAATDNRNVLSRAYPLYLCQPEVELEYVTPVYDDLSEEEIKDIPLSTRFDVGDKVVFNAALAEGIKLAGRYLGDGWRDGKIVDTIPMKIKQDARKSPKYAVFLGFYECSFQHKGKVHRCLILEDSDEYIARDDPRARLRNAIEDDCSLQHISYLVDEFGIDVSSFQDSFIAEALDLGSYNALLWIQDNLGLKLTTLLKAGGDAMLQRFASSPHILRFIHQVVAQNQSRSKSGIDNIYGLFRGCFRGIYLDANRNYFLTLVMKNNVRALDYALSPLALGSLFAYGESDGLCLEDMIKDLEKTLTPSVIWQIRYIAGRFTSFKRVSNISDSFGFEEELVREHFQGSKAKSRMQQYLRHCWDYRLIDVGHCSFYGNEHMKDEKFKAKSDFQSLGRHRDYNLLQLMIEEDPTLLDHQDSFVLLKTRADLEEFVQPDLKKWVNRDEEKYTYVSLVDAVASGETKSFSEYSWDQGLNMYFLCLQDFLAKQDFNRKAWIDEMMTRVSDFRLDSFSYTDSYIATFERKIALMADDDNVEDQWKLLDYLVKDKNSPQPSLALAIAFRQCSAVRWLVEGGYTSLTGDIEPEVESHLEMTIDSAFGLGHSARAWRKNKLFLLSLLTIQYDDIQTLNWLFDLHGAGVLSDPTADFNLVHAAAHFGRIEIMHYLSTLSTFASFVMESVGDGKYKGLYAAHVAASCGHITIADVLLSRGCPVVDMNQVSIVEIASKSSYEFVRSWVPPSLASSQLEQDLNLLLSLAGTESPSLDALKDHVLQTKCMDLKSWQAVDCWTMDDTEELSYSYASVITRCLEVGAVDFCLWMCTRMIAAEEMDSNGHYTFFGDKGWDIVYIKLDCSVFVGTELLSGATASKLLRSVKVRDYIADPHPLMKLFMDVKLKEKLVSMVTRVVVILQLHNQCLLESRRLLVSQSGDNQLRSLIELIRACANIIKQEAEPASDTYNPITNSGEINFNAYYPRLDMAKLKSLRHFVWKPPNLDKLHLLLPVDGDIDVIRICLTKSQSLNARKEVTMTYLASCLGRNDVVKLLLAEPPEIVFSSSLHDRSWYAALGALERGSFEEFHAYLQYTTSVVDPVKGEYATYFEGDLPRQNYHKEEDDPEYGMHIQTLSMDDVSKSICYFYIHGFLVRYGGSSNESSGHLKQTSQNEVKKIIAFGAYGRRHILLAAVWVVDRSRYSDIKVVEIIRGMLYLVDCLGVGRQCTSEERKLLQRLTTSIVSYIEASLLFVDPSRSQNTMDWNLVLSSWVGQMSNIGIDLLVDPKDWRWLRKEKAREFLQSLHMQQECRFRQLDALKNGGSVKDLCDAISRGSLDERACDRSGLYLVHAAAAYDRVDALKWLIDEGVASLNQLDANGRTVLQVAESSKAKNATLWIRQRKATLAITKFLRNAICERNARRRMASIRRGISKLQAVCRAWSVRQATRTQVLMHVESSRLFQHVWCKCIDLIGNTMVGASEWSSIRDSTVDFVKSSEELQADEGIIVNDISTTREISDDMIETLEVLDTAMESVQNTIFDNASNQPNVDDNEIRKMSRPMPSPDMSKTMDEIAYKTIQYTPHVVKWLKQGDSKYRDFFVRRITQLSQGERSRILAKRLKGSKTVTVYETYLEQKSGFRILWTEEGANMLIWYVAKHDNVSRMVRLIDDSNARSNRQLVPGDSLFVDVSETMDHNTNPSRIMLDPTGNVPLKVYQFGGIDEVGQVVEDSWTPRLKLTDEERDIVETTGTVLLLGRSGTGKTVCILSRMDYDRQVNVHDLTFTQLFVARSRRLCKYVSETVGQTQNPNGNANGDTTVVTTSMTFTTFDELLSRLEYALPRVDNIRDMFRRSERMTFQRFKTEVYSGDKGIDPLLVWSCIRSFIKGSIEATTQLQADNHVVDRQSFLNLEIFGSRRCRLGVDEQRPIVYDIFVKYQRYMEEYNLWDDCDRIMALLQRLESSKTTAPDIYHQIRKRKIYVDEIQDYTQAEILLFFYLSGPGDLFLAGDPAQSVVEGVEFRFEDIRSVEYHIAKDKSGLLLQKPKTVNVNYRSHAGILNTAGAILSCMFGAFPHSAKQLKEDRGVFVGPRPGVLYKVSTAMVESVIKTKLNGTMILVHDSSVSRWRRALGGYALVYGIRAAKGLEFKSVMVLGFFGELPDGIQKPWRDLLLGRANDEYQNLYPEVEGHMKLLYTAVTRSIERLFFVEIEGSVAGDAFVRWITTTSMARNKTRKGTESQSASSSSTPLVPLASRNKVDDVENMTMTRDEWLSSGMDNAEAAEVEEDLSAAESLWDKAIYCFREAGDDDLARKARTHRSSVRFQMRLPVLTPGGHGKDKPTLEDDDGELSSEYRLLEMEGASVVESLLCEGLLEEAKNLCRRLIPFMSEESVDHLQRKIIRRL</sequence>
<evidence type="ECO:0000259" key="7">
    <source>
        <dbReference type="PROSITE" id="PS51198"/>
    </source>
</evidence>
<protein>
    <recommendedName>
        <fullName evidence="7">UvrD-like helicase ATP-binding domain-containing protein</fullName>
    </recommendedName>
</protein>
<reference evidence="8" key="1">
    <citation type="submission" date="2023-08" db="EMBL/GenBank/DDBJ databases">
        <authorList>
            <person name="Audoor S."/>
            <person name="Bilcke G."/>
        </authorList>
    </citation>
    <scope>NUCLEOTIDE SEQUENCE</scope>
</reference>
<dbReference type="EMBL" id="CAKOGP040001001">
    <property type="protein sequence ID" value="CAJ1941277.1"/>
    <property type="molecule type" value="Genomic_DNA"/>
</dbReference>
<name>A0AAD2CP28_9STRA</name>
<dbReference type="InterPro" id="IPR002110">
    <property type="entry name" value="Ankyrin_rpt"/>
</dbReference>
<keyword evidence="4 5" id="KW-0067">ATP-binding</keyword>
<dbReference type="Gene3D" id="3.40.50.300">
    <property type="entry name" value="P-loop containing nucleotide triphosphate hydrolases"/>
    <property type="match status" value="1"/>
</dbReference>
<feature type="region of interest" description="Disordered" evidence="6">
    <location>
        <begin position="2366"/>
        <end position="2394"/>
    </location>
</feature>
<dbReference type="SUPFAM" id="SSF140860">
    <property type="entry name" value="Pseudo ankyrin repeat-like"/>
    <property type="match status" value="1"/>
</dbReference>
<dbReference type="PANTHER" id="PTHR21529:SF4">
    <property type="entry name" value="TPR AND ANKYRIN REPEAT-CONTAINING PROTEIN 1"/>
    <property type="match status" value="1"/>
</dbReference>
<dbReference type="InterPro" id="IPR027417">
    <property type="entry name" value="P-loop_NTPase"/>
</dbReference>
<dbReference type="Gene3D" id="1.25.40.20">
    <property type="entry name" value="Ankyrin repeat-containing domain"/>
    <property type="match status" value="2"/>
</dbReference>
<accession>A0AAD2CP28</accession>
<feature type="compositionally biased region" description="Basic residues" evidence="6">
    <location>
        <begin position="1"/>
        <end position="10"/>
    </location>
</feature>
<feature type="region of interest" description="Disordered" evidence="6">
    <location>
        <begin position="1683"/>
        <end position="1708"/>
    </location>
</feature>
<evidence type="ECO:0000313" key="9">
    <source>
        <dbReference type="Proteomes" id="UP001295423"/>
    </source>
</evidence>
<dbReference type="InterPro" id="IPR039904">
    <property type="entry name" value="TRANK1"/>
</dbReference>
<evidence type="ECO:0000256" key="5">
    <source>
        <dbReference type="PROSITE-ProRule" id="PRU00560"/>
    </source>
</evidence>
<keyword evidence="3 5" id="KW-0347">Helicase</keyword>
<feature type="compositionally biased region" description="Basic and acidic residues" evidence="6">
    <location>
        <begin position="11"/>
        <end position="34"/>
    </location>
</feature>
<comment type="caution">
    <text evidence="8">The sequence shown here is derived from an EMBL/GenBank/DDBJ whole genome shotgun (WGS) entry which is preliminary data.</text>
</comment>
<evidence type="ECO:0000256" key="1">
    <source>
        <dbReference type="ARBA" id="ARBA00022741"/>
    </source>
</evidence>
<gene>
    <name evidence="8" type="ORF">CYCCA115_LOCUS7441</name>
</gene>
<proteinExistence type="predicted"/>
<dbReference type="InterPro" id="IPR036770">
    <property type="entry name" value="Ankyrin_rpt-contain_sf"/>
</dbReference>
<keyword evidence="2 5" id="KW-0378">Hydrolase</keyword>
<dbReference type="SUPFAM" id="SSF52540">
    <property type="entry name" value="P-loop containing nucleoside triphosphate hydrolases"/>
    <property type="match status" value="1"/>
</dbReference>
<evidence type="ECO:0000256" key="4">
    <source>
        <dbReference type="ARBA" id="ARBA00022840"/>
    </source>
</evidence>
<evidence type="ECO:0000313" key="8">
    <source>
        <dbReference type="EMBL" id="CAJ1941277.1"/>
    </source>
</evidence>
<evidence type="ECO:0000256" key="2">
    <source>
        <dbReference type="ARBA" id="ARBA00022801"/>
    </source>
</evidence>
<dbReference type="GO" id="GO:0016787">
    <property type="term" value="F:hydrolase activity"/>
    <property type="evidence" value="ECO:0007669"/>
    <property type="project" value="UniProtKB-UniRule"/>
</dbReference>